<name>A0A453B3R8_AEGTS</name>
<dbReference type="Gramene" id="AET2Gv20354700.2">
    <property type="protein sequence ID" value="AET2Gv20354700.2"/>
    <property type="gene ID" value="AET2Gv20354700"/>
</dbReference>
<evidence type="ECO:0000313" key="2">
    <source>
        <dbReference type="Proteomes" id="UP000015105"/>
    </source>
</evidence>
<keyword evidence="2" id="KW-1185">Reference proteome</keyword>
<protein>
    <submittedName>
        <fullName evidence="1">Uncharacterized protein</fullName>
    </submittedName>
</protein>
<reference evidence="2" key="2">
    <citation type="journal article" date="2017" name="Nat. Plants">
        <title>The Aegilops tauschii genome reveals multiple impacts of transposons.</title>
        <authorList>
            <person name="Zhao G."/>
            <person name="Zou C."/>
            <person name="Li K."/>
            <person name="Wang K."/>
            <person name="Li T."/>
            <person name="Gao L."/>
            <person name="Zhang X."/>
            <person name="Wang H."/>
            <person name="Yang Z."/>
            <person name="Liu X."/>
            <person name="Jiang W."/>
            <person name="Mao L."/>
            <person name="Kong X."/>
            <person name="Jiao Y."/>
            <person name="Jia J."/>
        </authorList>
    </citation>
    <scope>NUCLEOTIDE SEQUENCE [LARGE SCALE GENOMIC DNA]</scope>
    <source>
        <strain evidence="2">cv. AL8/78</strain>
    </source>
</reference>
<dbReference type="EnsemblPlants" id="AET2Gv20354700.2">
    <property type="protein sequence ID" value="AET2Gv20354700.2"/>
    <property type="gene ID" value="AET2Gv20354700"/>
</dbReference>
<organism evidence="1 2">
    <name type="scientific">Aegilops tauschii subsp. strangulata</name>
    <name type="common">Goatgrass</name>
    <dbReference type="NCBI Taxonomy" id="200361"/>
    <lineage>
        <taxon>Eukaryota</taxon>
        <taxon>Viridiplantae</taxon>
        <taxon>Streptophyta</taxon>
        <taxon>Embryophyta</taxon>
        <taxon>Tracheophyta</taxon>
        <taxon>Spermatophyta</taxon>
        <taxon>Magnoliopsida</taxon>
        <taxon>Liliopsida</taxon>
        <taxon>Poales</taxon>
        <taxon>Poaceae</taxon>
        <taxon>BOP clade</taxon>
        <taxon>Pooideae</taxon>
        <taxon>Triticodae</taxon>
        <taxon>Triticeae</taxon>
        <taxon>Triticinae</taxon>
        <taxon>Aegilops</taxon>
    </lineage>
</organism>
<proteinExistence type="predicted"/>
<reference evidence="2" key="1">
    <citation type="journal article" date="2014" name="Science">
        <title>Ancient hybridizations among the ancestral genomes of bread wheat.</title>
        <authorList>
            <consortium name="International Wheat Genome Sequencing Consortium,"/>
            <person name="Marcussen T."/>
            <person name="Sandve S.R."/>
            <person name="Heier L."/>
            <person name="Spannagl M."/>
            <person name="Pfeifer M."/>
            <person name="Jakobsen K.S."/>
            <person name="Wulff B.B."/>
            <person name="Steuernagel B."/>
            <person name="Mayer K.F."/>
            <person name="Olsen O.A."/>
        </authorList>
    </citation>
    <scope>NUCLEOTIDE SEQUENCE [LARGE SCALE GENOMIC DNA]</scope>
    <source>
        <strain evidence="2">cv. AL8/78</strain>
    </source>
</reference>
<dbReference type="Proteomes" id="UP000015105">
    <property type="component" value="Chromosome 2D"/>
</dbReference>
<evidence type="ECO:0000313" key="1">
    <source>
        <dbReference type="EnsemblPlants" id="AET2Gv20354700.2"/>
    </source>
</evidence>
<sequence length="55" mass="6389">GQFFFIIPGNHGGEHKCRTLTVLSKSRHIIIYKTSYYKDTRIKMTVCELIVLLMS</sequence>
<reference evidence="1" key="3">
    <citation type="journal article" date="2017" name="Nature">
        <title>Genome sequence of the progenitor of the wheat D genome Aegilops tauschii.</title>
        <authorList>
            <person name="Luo M.C."/>
            <person name="Gu Y.Q."/>
            <person name="Puiu D."/>
            <person name="Wang H."/>
            <person name="Twardziok S.O."/>
            <person name="Deal K.R."/>
            <person name="Huo N."/>
            <person name="Zhu T."/>
            <person name="Wang L."/>
            <person name="Wang Y."/>
            <person name="McGuire P.E."/>
            <person name="Liu S."/>
            <person name="Long H."/>
            <person name="Ramasamy R.K."/>
            <person name="Rodriguez J.C."/>
            <person name="Van S.L."/>
            <person name="Yuan L."/>
            <person name="Wang Z."/>
            <person name="Xia Z."/>
            <person name="Xiao L."/>
            <person name="Anderson O.D."/>
            <person name="Ouyang S."/>
            <person name="Liang Y."/>
            <person name="Zimin A.V."/>
            <person name="Pertea G."/>
            <person name="Qi P."/>
            <person name="Bennetzen J.L."/>
            <person name="Dai X."/>
            <person name="Dawson M.W."/>
            <person name="Muller H.G."/>
            <person name="Kugler K."/>
            <person name="Rivarola-Duarte L."/>
            <person name="Spannagl M."/>
            <person name="Mayer K.F.X."/>
            <person name="Lu F.H."/>
            <person name="Bevan M.W."/>
            <person name="Leroy P."/>
            <person name="Li P."/>
            <person name="You F.M."/>
            <person name="Sun Q."/>
            <person name="Liu Z."/>
            <person name="Lyons E."/>
            <person name="Wicker T."/>
            <person name="Salzberg S.L."/>
            <person name="Devos K.M."/>
            <person name="Dvorak J."/>
        </authorList>
    </citation>
    <scope>NUCLEOTIDE SEQUENCE [LARGE SCALE GENOMIC DNA]</scope>
    <source>
        <strain evidence="1">cv. AL8/78</strain>
    </source>
</reference>
<dbReference type="AlphaFoldDB" id="A0A453B3R8"/>
<reference evidence="1" key="4">
    <citation type="submission" date="2019-03" db="UniProtKB">
        <authorList>
            <consortium name="EnsemblPlants"/>
        </authorList>
    </citation>
    <scope>IDENTIFICATION</scope>
</reference>
<accession>A0A453B3R8</accession>
<reference evidence="1" key="5">
    <citation type="journal article" date="2021" name="G3 (Bethesda)">
        <title>Aegilops tauschii genome assembly Aet v5.0 features greater sequence contiguity and improved annotation.</title>
        <authorList>
            <person name="Wang L."/>
            <person name="Zhu T."/>
            <person name="Rodriguez J.C."/>
            <person name="Deal K.R."/>
            <person name="Dubcovsky J."/>
            <person name="McGuire P.E."/>
            <person name="Lux T."/>
            <person name="Spannagl M."/>
            <person name="Mayer K.F.X."/>
            <person name="Baldrich P."/>
            <person name="Meyers B.C."/>
            <person name="Huo N."/>
            <person name="Gu Y.Q."/>
            <person name="Zhou H."/>
            <person name="Devos K.M."/>
            <person name="Bennetzen J.L."/>
            <person name="Unver T."/>
            <person name="Budak H."/>
            <person name="Gulick P.J."/>
            <person name="Galiba G."/>
            <person name="Kalapos B."/>
            <person name="Nelson D.R."/>
            <person name="Li P."/>
            <person name="You F.M."/>
            <person name="Luo M.C."/>
            <person name="Dvorak J."/>
        </authorList>
    </citation>
    <scope>NUCLEOTIDE SEQUENCE [LARGE SCALE GENOMIC DNA]</scope>
    <source>
        <strain evidence="1">cv. AL8/78</strain>
    </source>
</reference>